<dbReference type="GO" id="GO:0140643">
    <property type="term" value="F:hydroxymethylglutaryl-CoA reductase (NADH) activity"/>
    <property type="evidence" value="ECO:0007669"/>
    <property type="project" value="UniProtKB-EC"/>
</dbReference>
<dbReference type="Proteomes" id="UP000721415">
    <property type="component" value="Unassembled WGS sequence"/>
</dbReference>
<dbReference type="EMBL" id="JACBXQ010000001">
    <property type="protein sequence ID" value="MBG9985691.1"/>
    <property type="molecule type" value="Genomic_DNA"/>
</dbReference>
<dbReference type="InterPro" id="IPR009023">
    <property type="entry name" value="HMG_CoA_Rdtase_NAD(P)-bd_sf"/>
</dbReference>
<dbReference type="InterPro" id="IPR002202">
    <property type="entry name" value="HMG_CoA_Rdtase"/>
</dbReference>
<evidence type="ECO:0000313" key="5">
    <source>
        <dbReference type="Proteomes" id="UP000721415"/>
    </source>
</evidence>
<dbReference type="InterPro" id="IPR023074">
    <property type="entry name" value="HMG_CoA_Rdtase_cat_sf"/>
</dbReference>
<dbReference type="SUPFAM" id="SSF55035">
    <property type="entry name" value="NAD-binding domain of HMG-CoA reductase"/>
    <property type="match status" value="1"/>
</dbReference>
<name>A0ABS0LNF0_9LACT</name>
<comment type="catalytic activity">
    <reaction evidence="3">
        <text>(R)-mevalonate + 2 NAD(+) + CoA = (3S)-3-hydroxy-3-methylglutaryl-CoA + 2 NADH + 2 H(+)</text>
        <dbReference type="Rhea" id="RHEA:14833"/>
        <dbReference type="ChEBI" id="CHEBI:15378"/>
        <dbReference type="ChEBI" id="CHEBI:36464"/>
        <dbReference type="ChEBI" id="CHEBI:43074"/>
        <dbReference type="ChEBI" id="CHEBI:57287"/>
        <dbReference type="ChEBI" id="CHEBI:57540"/>
        <dbReference type="ChEBI" id="CHEBI:57945"/>
        <dbReference type="EC" id="1.1.1.88"/>
    </reaction>
</comment>
<dbReference type="PANTHER" id="PTHR10572">
    <property type="entry name" value="3-HYDROXY-3-METHYLGLUTARYL-COENZYME A REDUCTASE"/>
    <property type="match status" value="1"/>
</dbReference>
<proteinExistence type="inferred from homology"/>
<dbReference type="SUPFAM" id="SSF56542">
    <property type="entry name" value="Substrate-binding domain of HMG-CoA reductase"/>
    <property type="match status" value="1"/>
</dbReference>
<sequence length="413" mass="45520">MNFSKFYRRTLEERRQILSDFQAKDFQPPILRDDLANQMIENFVFTYDLPLGLAMNFLINQREYVVPMVVEEPSVVAAASNGAKFLGDIQAEMEQKQLEGQIILTGLRHQQAQLLLDQHQEKWMDIARQASQSMVKRGGGPRGIRLAEFLGATTSYCSYYIAFDPCDAMGANALNTVLEALSPVIEADSQGQVLMAILSNYSPDSLVKVRAEMPISRLDLSNKKAAKIADAITRASEYAHLDPYRAVTHNKGIMNGVDAVLLATGNDWRAVEAGLHAYASREGSYQALSQWTLSEDPQHLIGEMVLPLQVATVGGTLGMHPGAQWSLELLGDPTGKELAEIIGAVGLAQNFSALKALVTDGIQKGHMALQARSLAIQVGARSEEVETLVQLLRQKKTYNRDVAIELLDKIRHS</sequence>
<dbReference type="Gene3D" id="1.10.8.660">
    <property type="match status" value="1"/>
</dbReference>
<dbReference type="InterPro" id="IPR023076">
    <property type="entry name" value="HMG_CoA_Rdtase_CS"/>
</dbReference>
<comment type="similarity">
    <text evidence="1 3">Belongs to the HMG-CoA reductase family.</text>
</comment>
<dbReference type="InterPro" id="IPR004553">
    <property type="entry name" value="HMG_CoA_Rdtase_bac-typ"/>
</dbReference>
<evidence type="ECO:0000256" key="3">
    <source>
        <dbReference type="RuleBase" id="RU361219"/>
    </source>
</evidence>
<dbReference type="Pfam" id="PF00368">
    <property type="entry name" value="HMG-CoA_red"/>
    <property type="match status" value="1"/>
</dbReference>
<dbReference type="InterPro" id="IPR009029">
    <property type="entry name" value="HMG_CoA_Rdtase_sub-bd_dom_sf"/>
</dbReference>
<dbReference type="NCBIfam" id="TIGR00532">
    <property type="entry name" value="HMG_CoA_R_NAD"/>
    <property type="match status" value="1"/>
</dbReference>
<dbReference type="RefSeq" id="WP_197114223.1">
    <property type="nucleotide sequence ID" value="NZ_JACBXQ010000001.1"/>
</dbReference>
<dbReference type="EC" id="1.1.1.88" evidence="3"/>
<dbReference type="Gene3D" id="3.90.770.10">
    <property type="entry name" value="3-hydroxy-3-methylglutaryl-coenzyme A Reductase, Chain A, domain 2"/>
    <property type="match status" value="2"/>
</dbReference>
<dbReference type="CDD" id="cd00644">
    <property type="entry name" value="HMG-CoA_reductase_classII"/>
    <property type="match status" value="1"/>
</dbReference>
<keyword evidence="3" id="KW-0520">NAD</keyword>
<keyword evidence="5" id="KW-1185">Reference proteome</keyword>
<gene>
    <name evidence="4" type="ORF">HZY91_02145</name>
</gene>
<dbReference type="PANTHER" id="PTHR10572:SF24">
    <property type="entry name" value="3-HYDROXY-3-METHYLGLUTARYL-COENZYME A REDUCTASE"/>
    <property type="match status" value="1"/>
</dbReference>
<comment type="pathway">
    <text evidence="3">Metabolic intermediate metabolism; (R)-mevalonate degradation; (S)-3-hydroxy-3-methylglutaryl-CoA from (R)-mevalonate: step 1/1.</text>
</comment>
<comment type="caution">
    <text evidence="4">The sequence shown here is derived from an EMBL/GenBank/DDBJ whole genome shotgun (WGS) entry which is preliminary data.</text>
</comment>
<dbReference type="PROSITE" id="PS01192">
    <property type="entry name" value="HMG_COA_REDUCTASE_3"/>
    <property type="match status" value="1"/>
</dbReference>
<accession>A0ABS0LNF0</accession>
<evidence type="ECO:0000313" key="4">
    <source>
        <dbReference type="EMBL" id="MBG9985691.1"/>
    </source>
</evidence>
<evidence type="ECO:0000256" key="1">
    <source>
        <dbReference type="ARBA" id="ARBA00007661"/>
    </source>
</evidence>
<evidence type="ECO:0000256" key="2">
    <source>
        <dbReference type="ARBA" id="ARBA00023002"/>
    </source>
</evidence>
<dbReference type="PROSITE" id="PS50065">
    <property type="entry name" value="HMG_COA_REDUCTASE_4"/>
    <property type="match status" value="1"/>
</dbReference>
<reference evidence="4 5" key="1">
    <citation type="submission" date="2020-07" db="EMBL/GenBank/DDBJ databases">
        <title>Facklamia lactis sp. nov., isolated from raw milk.</title>
        <authorList>
            <person name="Doll E.V."/>
            <person name="Huptas C."/>
            <person name="Staib L."/>
            <person name="Wenning M."/>
            <person name="Scherer S."/>
        </authorList>
    </citation>
    <scope>NUCLEOTIDE SEQUENCE [LARGE SCALE GENOMIC DNA]</scope>
    <source>
        <strain evidence="4 5">DSM 111018</strain>
    </source>
</reference>
<organism evidence="4 5">
    <name type="scientific">Facklamia lactis</name>
    <dbReference type="NCBI Taxonomy" id="2749967"/>
    <lineage>
        <taxon>Bacteria</taxon>
        <taxon>Bacillati</taxon>
        <taxon>Bacillota</taxon>
        <taxon>Bacilli</taxon>
        <taxon>Lactobacillales</taxon>
        <taxon>Aerococcaceae</taxon>
        <taxon>Facklamia</taxon>
    </lineage>
</organism>
<protein>
    <recommendedName>
        <fullName evidence="3">3-hydroxy-3-methylglutaryl coenzyme A reductase</fullName>
        <shortName evidence="3">HMG-CoA reductase</shortName>
        <ecNumber evidence="3">1.1.1.88</ecNumber>
    </recommendedName>
</protein>
<keyword evidence="2 3" id="KW-0560">Oxidoreductase</keyword>